<sequence length="104" mass="12435">MLLLANHVLSDISRLLKYLCVLFLSHRPHMIYMVYERISFHHAYHCRMSLSYFETSCQYEVFQDENPSDHRLHVGSYHLVSSQRTLWDKTFGNTQCEQAIVFHL</sequence>
<dbReference type="EMBL" id="DQ491002">
    <property type="protein sequence ID" value="ABT14824.1"/>
    <property type="molecule type" value="Genomic_DNA"/>
</dbReference>
<reference evidence="1 2" key="1">
    <citation type="journal article" date="2007" name="Virology">
        <title>Sequence and annotation of the 369-kb NY-2A and the 345-kb AR158 viruses that infect Chlorella NC64A.</title>
        <authorList>
            <person name="Fitzgerald L.A."/>
            <person name="Graves M.V."/>
            <person name="Li X."/>
            <person name="Feldblyum T."/>
            <person name="Nierman W.C."/>
            <person name="Van Etten J.L."/>
        </authorList>
    </citation>
    <scope>NUCLEOTIDE SEQUENCE [LARGE SCALE GENOMIC DNA]</scope>
    <source>
        <strain evidence="1 2">NY-2A</strain>
    </source>
</reference>
<proteinExistence type="predicted"/>
<dbReference type="RefSeq" id="YP_001497621.1">
    <property type="nucleotide sequence ID" value="NC_009898.1"/>
</dbReference>
<dbReference type="Proteomes" id="UP000202419">
    <property type="component" value="Segment"/>
</dbReference>
<name>A7IWV0_PBCVN</name>
<gene>
    <name evidence="1" type="primary">b425R</name>
    <name evidence="1" type="ORF">NY2A_b425R</name>
</gene>
<evidence type="ECO:0000313" key="2">
    <source>
        <dbReference type="Proteomes" id="UP000202419"/>
    </source>
</evidence>
<dbReference type="GeneID" id="5659112"/>
<keyword evidence="2" id="KW-1185">Reference proteome</keyword>
<organismHost>
    <name type="scientific">Chlorella</name>
    <dbReference type="NCBI Taxonomy" id="3071"/>
</organismHost>
<evidence type="ECO:0000313" key="1">
    <source>
        <dbReference type="EMBL" id="ABT14824.1"/>
    </source>
</evidence>
<accession>A7IWV0</accession>
<protein>
    <submittedName>
        <fullName evidence="1">Uncharacterized protein b425R</fullName>
    </submittedName>
</protein>
<dbReference type="KEGG" id="vg:5659112"/>
<organism evidence="1 2">
    <name type="scientific">Paramecium bursaria Chlorella virus NY2A</name>
    <name type="common">PBCV-NY2A</name>
    <dbReference type="NCBI Taxonomy" id="46021"/>
    <lineage>
        <taxon>Viruses</taxon>
        <taxon>Varidnaviria</taxon>
        <taxon>Bamfordvirae</taxon>
        <taxon>Nucleocytoviricota</taxon>
        <taxon>Megaviricetes</taxon>
        <taxon>Algavirales</taxon>
        <taxon>Phycodnaviridae</taxon>
        <taxon>Chlorovirus</taxon>
        <taxon>Chlorovirus americanus</taxon>
    </lineage>
</organism>